<evidence type="ECO:0000313" key="2">
    <source>
        <dbReference type="Proteomes" id="UP000441717"/>
    </source>
</evidence>
<proteinExistence type="predicted"/>
<comment type="caution">
    <text evidence="1">The sequence shown here is derived from an EMBL/GenBank/DDBJ whole genome shotgun (WGS) entry which is preliminary data.</text>
</comment>
<name>A0A6N7IMJ5_9FIRM</name>
<protein>
    <recommendedName>
        <fullName evidence="3">DNA-binding protein</fullName>
    </recommendedName>
</protein>
<dbReference type="EMBL" id="WHYR01000001">
    <property type="protein sequence ID" value="MQL50827.1"/>
    <property type="molecule type" value="Genomic_DNA"/>
</dbReference>
<dbReference type="InterPro" id="IPR036390">
    <property type="entry name" value="WH_DNA-bd_sf"/>
</dbReference>
<dbReference type="Proteomes" id="UP000441717">
    <property type="component" value="Unassembled WGS sequence"/>
</dbReference>
<sequence length="236" mass="27223">MTLTQRRKQFLQKIAILFHQTGLPVHYATVAQALGVSKWTAYDIMKELEREDFLYSEYTLDRNEKAPGRSMVVFRPTEKALQLLYPRTENAAEELKADKMEDWSLIRERLLSVFDNLKNLNPQKIREELLEEMARVELPVVFSAYTIALLLTHIHEINSRGMATLQHILQLAPKPELVLSLFAGSAVGTMLRNMKDTLNSKLLSSIRRFEEHISQCDTLEHKLLAGFLNEAIQRSQ</sequence>
<evidence type="ECO:0008006" key="3">
    <source>
        <dbReference type="Google" id="ProtNLM"/>
    </source>
</evidence>
<accession>A0A6N7IMJ5</accession>
<organism evidence="1 2">
    <name type="scientific">Desulfofundulus thermobenzoicus</name>
    <dbReference type="NCBI Taxonomy" id="29376"/>
    <lineage>
        <taxon>Bacteria</taxon>
        <taxon>Bacillati</taxon>
        <taxon>Bacillota</taxon>
        <taxon>Clostridia</taxon>
        <taxon>Eubacteriales</taxon>
        <taxon>Peptococcaceae</taxon>
        <taxon>Desulfofundulus</taxon>
    </lineage>
</organism>
<reference evidence="1 2" key="1">
    <citation type="submission" date="2019-10" db="EMBL/GenBank/DDBJ databases">
        <title>Comparative genomics of sulfur disproportionating microorganisms.</title>
        <authorList>
            <person name="Ward L.M."/>
            <person name="Bertran E."/>
            <person name="Johnston D."/>
        </authorList>
    </citation>
    <scope>NUCLEOTIDE SEQUENCE [LARGE SCALE GENOMIC DNA]</scope>
    <source>
        <strain evidence="1 2">DSM 14055</strain>
    </source>
</reference>
<dbReference type="OrthoDB" id="2381125at2"/>
<gene>
    <name evidence="1" type="ORF">GFC01_00745</name>
</gene>
<dbReference type="AlphaFoldDB" id="A0A6N7IMJ5"/>
<keyword evidence="2" id="KW-1185">Reference proteome</keyword>
<dbReference type="RefSeq" id="WP_152944726.1">
    <property type="nucleotide sequence ID" value="NZ_WHYR01000001.1"/>
</dbReference>
<dbReference type="SUPFAM" id="SSF46785">
    <property type="entry name" value="Winged helix' DNA-binding domain"/>
    <property type="match status" value="2"/>
</dbReference>
<evidence type="ECO:0000313" key="1">
    <source>
        <dbReference type="EMBL" id="MQL50827.1"/>
    </source>
</evidence>